<dbReference type="AlphaFoldDB" id="A0A4Y2SEH7"/>
<protein>
    <submittedName>
        <fullName evidence="1">Uncharacterized protein</fullName>
    </submittedName>
</protein>
<evidence type="ECO:0000313" key="2">
    <source>
        <dbReference type="Proteomes" id="UP000499080"/>
    </source>
</evidence>
<accession>A0A4Y2SEH7</accession>
<dbReference type="Proteomes" id="UP000499080">
    <property type="component" value="Unassembled WGS sequence"/>
</dbReference>
<keyword evidence="2" id="KW-1185">Reference proteome</keyword>
<reference evidence="1 2" key="1">
    <citation type="journal article" date="2019" name="Sci. Rep.">
        <title>Orb-weaving spider Araneus ventricosus genome elucidates the spidroin gene catalogue.</title>
        <authorList>
            <person name="Kono N."/>
            <person name="Nakamura H."/>
            <person name="Ohtoshi R."/>
            <person name="Moran D.A.P."/>
            <person name="Shinohara A."/>
            <person name="Yoshida Y."/>
            <person name="Fujiwara M."/>
            <person name="Mori M."/>
            <person name="Tomita M."/>
            <person name="Arakawa K."/>
        </authorList>
    </citation>
    <scope>NUCLEOTIDE SEQUENCE [LARGE SCALE GENOMIC DNA]</scope>
</reference>
<gene>
    <name evidence="1" type="ORF">AVEN_171816_1</name>
</gene>
<dbReference type="EMBL" id="BGPR01021388">
    <property type="protein sequence ID" value="GBN86628.1"/>
    <property type="molecule type" value="Genomic_DNA"/>
</dbReference>
<organism evidence="1 2">
    <name type="scientific">Araneus ventricosus</name>
    <name type="common">Orbweaver spider</name>
    <name type="synonym">Epeira ventricosa</name>
    <dbReference type="NCBI Taxonomy" id="182803"/>
    <lineage>
        <taxon>Eukaryota</taxon>
        <taxon>Metazoa</taxon>
        <taxon>Ecdysozoa</taxon>
        <taxon>Arthropoda</taxon>
        <taxon>Chelicerata</taxon>
        <taxon>Arachnida</taxon>
        <taxon>Araneae</taxon>
        <taxon>Araneomorphae</taxon>
        <taxon>Entelegynae</taxon>
        <taxon>Araneoidea</taxon>
        <taxon>Araneidae</taxon>
        <taxon>Araneus</taxon>
    </lineage>
</organism>
<sequence>MGILAFLNLLDSYNIGRHHPLQLQQMDSCVWLATIHSLFSGDSAQQTVAPSSDFFEARISLSKISVLLPYTSHFESHGKDRQATPNRQIFKTRKGTVRIKTFLAKESQLEPEWIERAETAHILPNQNEAALSLTKERVSTLIGKKGDFKKFSVPNLSKGKGRRRVKSIWSTSCLTRFRWSK</sequence>
<proteinExistence type="predicted"/>
<evidence type="ECO:0000313" key="1">
    <source>
        <dbReference type="EMBL" id="GBN86628.1"/>
    </source>
</evidence>
<comment type="caution">
    <text evidence="1">The sequence shown here is derived from an EMBL/GenBank/DDBJ whole genome shotgun (WGS) entry which is preliminary data.</text>
</comment>
<name>A0A4Y2SEH7_ARAVE</name>